<comment type="caution">
    <text evidence="3">The sequence shown here is derived from an EMBL/GenBank/DDBJ whole genome shotgun (WGS) entry which is preliminary data.</text>
</comment>
<keyword evidence="2" id="KW-0472">Membrane</keyword>
<feature type="transmembrane region" description="Helical" evidence="2">
    <location>
        <begin position="76"/>
        <end position="103"/>
    </location>
</feature>
<feature type="transmembrane region" description="Helical" evidence="2">
    <location>
        <begin position="135"/>
        <end position="154"/>
    </location>
</feature>
<keyword evidence="2" id="KW-0812">Transmembrane</keyword>
<dbReference type="eggNOG" id="ENOG5030YHH">
    <property type="taxonomic scope" value="Bacteria"/>
</dbReference>
<sequence>MTTSHPTPSSQTSAAAEPPAADAAPEPKQTVPDASDAVRELLQREWTAHKSLWLGALALMAAVAVVGAWLQGADPYWAGALYNLCTVVLLAALFGFAALGLVWRTVKRMSERLHFEARGKFQLEASRALFRRSGVLVGIVIAAEVVMYALRLWAAR</sequence>
<proteinExistence type="predicted"/>
<dbReference type="RefSeq" id="WP_016474847.1">
    <property type="nucleotide sequence ID" value="NZ_KE150480.1"/>
</dbReference>
<evidence type="ECO:0000313" key="3">
    <source>
        <dbReference type="EMBL" id="EPD98625.1"/>
    </source>
</evidence>
<dbReference type="AlphaFoldDB" id="S3BH08"/>
<dbReference type="STRING" id="1203554.HMPREF1476_01664"/>
<dbReference type="Proteomes" id="UP000014400">
    <property type="component" value="Unassembled WGS sequence"/>
</dbReference>
<dbReference type="EMBL" id="ATCF01000022">
    <property type="protein sequence ID" value="EPD98625.1"/>
    <property type="molecule type" value="Genomic_DNA"/>
</dbReference>
<organism evidence="3 4">
    <name type="scientific">Sutterella wadsworthensis HGA0223</name>
    <dbReference type="NCBI Taxonomy" id="1203554"/>
    <lineage>
        <taxon>Bacteria</taxon>
        <taxon>Pseudomonadati</taxon>
        <taxon>Pseudomonadota</taxon>
        <taxon>Betaproteobacteria</taxon>
        <taxon>Burkholderiales</taxon>
        <taxon>Sutterellaceae</taxon>
        <taxon>Sutterella</taxon>
    </lineage>
</organism>
<protein>
    <submittedName>
        <fullName evidence="3">Uncharacterized protein</fullName>
    </submittedName>
</protein>
<accession>S3BH08</accession>
<evidence type="ECO:0000256" key="2">
    <source>
        <dbReference type="SAM" id="Phobius"/>
    </source>
</evidence>
<evidence type="ECO:0000313" key="4">
    <source>
        <dbReference type="Proteomes" id="UP000014400"/>
    </source>
</evidence>
<name>S3BH08_9BURK</name>
<keyword evidence="2" id="KW-1133">Transmembrane helix</keyword>
<feature type="region of interest" description="Disordered" evidence="1">
    <location>
        <begin position="1"/>
        <end position="34"/>
    </location>
</feature>
<feature type="compositionally biased region" description="Low complexity" evidence="1">
    <location>
        <begin position="1"/>
        <end position="27"/>
    </location>
</feature>
<dbReference type="GeneID" id="64060484"/>
<reference evidence="3 4" key="1">
    <citation type="submission" date="2013-04" db="EMBL/GenBank/DDBJ databases">
        <title>The Genome Sequence of Sutterella wadsworthensis HGA0223.</title>
        <authorList>
            <consortium name="The Broad Institute Genomics Platform"/>
            <person name="Earl A."/>
            <person name="Ward D."/>
            <person name="Feldgarden M."/>
            <person name="Gevers D."/>
            <person name="Schmidt T.M."/>
            <person name="Dover J."/>
            <person name="Dai D."/>
            <person name="Walker B."/>
            <person name="Young S."/>
            <person name="Zeng Q."/>
            <person name="Gargeya S."/>
            <person name="Fitzgerald M."/>
            <person name="Haas B."/>
            <person name="Abouelleil A."/>
            <person name="Allen A.W."/>
            <person name="Alvarado L."/>
            <person name="Arachchi H.M."/>
            <person name="Berlin A.M."/>
            <person name="Chapman S.B."/>
            <person name="Gainer-Dewar J."/>
            <person name="Goldberg J."/>
            <person name="Griggs A."/>
            <person name="Gujja S."/>
            <person name="Hansen M."/>
            <person name="Howarth C."/>
            <person name="Imamovic A."/>
            <person name="Ireland A."/>
            <person name="Larimer J."/>
            <person name="McCowan C."/>
            <person name="Murphy C."/>
            <person name="Pearson M."/>
            <person name="Poon T.W."/>
            <person name="Priest M."/>
            <person name="Roberts A."/>
            <person name="Saif S."/>
            <person name="Shea T."/>
            <person name="Sisk P."/>
            <person name="Sykes S."/>
            <person name="Wortman J."/>
            <person name="Nusbaum C."/>
            <person name="Birren B."/>
        </authorList>
    </citation>
    <scope>NUCLEOTIDE SEQUENCE [LARGE SCALE GENOMIC DNA]</scope>
    <source>
        <strain evidence="3 4">HGA0223</strain>
    </source>
</reference>
<evidence type="ECO:0000256" key="1">
    <source>
        <dbReference type="SAM" id="MobiDB-lite"/>
    </source>
</evidence>
<dbReference type="PATRIC" id="fig|1203554.3.peg.1746"/>
<keyword evidence="4" id="KW-1185">Reference proteome</keyword>
<gene>
    <name evidence="3" type="ORF">HMPREF1476_01664</name>
</gene>
<dbReference type="HOGENOM" id="CLU_1685669_0_0_4"/>
<feature type="transmembrane region" description="Helical" evidence="2">
    <location>
        <begin position="52"/>
        <end position="70"/>
    </location>
</feature>